<organism evidence="2 3">
    <name type="scientific">Aphis craccivora</name>
    <name type="common">Cowpea aphid</name>
    <dbReference type="NCBI Taxonomy" id="307492"/>
    <lineage>
        <taxon>Eukaryota</taxon>
        <taxon>Metazoa</taxon>
        <taxon>Ecdysozoa</taxon>
        <taxon>Arthropoda</taxon>
        <taxon>Hexapoda</taxon>
        <taxon>Insecta</taxon>
        <taxon>Pterygota</taxon>
        <taxon>Neoptera</taxon>
        <taxon>Paraneoptera</taxon>
        <taxon>Hemiptera</taxon>
        <taxon>Sternorrhyncha</taxon>
        <taxon>Aphidomorpha</taxon>
        <taxon>Aphidoidea</taxon>
        <taxon>Aphididae</taxon>
        <taxon>Aphidini</taxon>
        <taxon>Aphis</taxon>
        <taxon>Aphis</taxon>
    </lineage>
</organism>
<evidence type="ECO:0000313" key="3">
    <source>
        <dbReference type="Proteomes" id="UP000478052"/>
    </source>
</evidence>
<keyword evidence="3" id="KW-1185">Reference proteome</keyword>
<reference evidence="2 3" key="1">
    <citation type="submission" date="2019-08" db="EMBL/GenBank/DDBJ databases">
        <title>Whole genome of Aphis craccivora.</title>
        <authorList>
            <person name="Voronova N.V."/>
            <person name="Shulinski R.S."/>
            <person name="Bandarenka Y.V."/>
            <person name="Zhorov D.G."/>
            <person name="Warner D."/>
        </authorList>
    </citation>
    <scope>NUCLEOTIDE SEQUENCE [LARGE SCALE GENOMIC DNA]</scope>
    <source>
        <strain evidence="2">180601</strain>
        <tissue evidence="2">Whole Body</tissue>
    </source>
</reference>
<dbReference type="Proteomes" id="UP000478052">
    <property type="component" value="Unassembled WGS sequence"/>
</dbReference>
<dbReference type="AlphaFoldDB" id="A0A6G0YSL5"/>
<keyword evidence="2" id="KW-0547">Nucleotide-binding</keyword>
<sequence>MLLRNLNPPKLCNGTRLQVKALHKNLIEGIVITGYSTGYSFNPENNVDSNR</sequence>
<protein>
    <submittedName>
        <fullName evidence="2">ATP-dependent DNA helicase PIF1-like</fullName>
    </submittedName>
</protein>
<keyword evidence="2" id="KW-0067">ATP-binding</keyword>
<dbReference type="Pfam" id="PF21530">
    <property type="entry name" value="Pif1_2B_dom"/>
    <property type="match status" value="1"/>
</dbReference>
<keyword evidence="2" id="KW-0378">Hydrolase</keyword>
<dbReference type="GO" id="GO:0004386">
    <property type="term" value="F:helicase activity"/>
    <property type="evidence" value="ECO:0007669"/>
    <property type="project" value="UniProtKB-KW"/>
</dbReference>
<keyword evidence="2" id="KW-0347">Helicase</keyword>
<accession>A0A6G0YSL5</accession>
<comment type="caution">
    <text evidence="2">The sequence shown here is derived from an EMBL/GenBank/DDBJ whole genome shotgun (WGS) entry which is preliminary data.</text>
</comment>
<dbReference type="OrthoDB" id="6579077at2759"/>
<evidence type="ECO:0000259" key="1">
    <source>
        <dbReference type="Pfam" id="PF21530"/>
    </source>
</evidence>
<feature type="domain" description="DNA helicase Pif1-like 2B" evidence="1">
    <location>
        <begin position="1"/>
        <end position="22"/>
    </location>
</feature>
<dbReference type="InterPro" id="IPR049163">
    <property type="entry name" value="Pif1-like_2B_dom"/>
</dbReference>
<name>A0A6G0YSL5_APHCR</name>
<proteinExistence type="predicted"/>
<evidence type="ECO:0000313" key="2">
    <source>
        <dbReference type="EMBL" id="KAF0760562.1"/>
    </source>
</evidence>
<dbReference type="EMBL" id="VUJU01002639">
    <property type="protein sequence ID" value="KAF0760562.1"/>
    <property type="molecule type" value="Genomic_DNA"/>
</dbReference>
<gene>
    <name evidence="2" type="ORF">FWK35_00007873</name>
</gene>